<dbReference type="PANTHER" id="PTHR34545:SF7">
    <property type="entry name" value="CLAVATA3_ESR (CLE)-RELATED PROTEIN 16"/>
    <property type="match status" value="1"/>
</dbReference>
<dbReference type="KEGG" id="adu:110280698"/>
<keyword evidence="3" id="KW-1185">Reference proteome</keyword>
<protein>
    <submittedName>
        <fullName evidence="4">Uncharacterized protein LOC110280698</fullName>
    </submittedName>
</protein>
<proteinExistence type="predicted"/>
<organism evidence="3 4">
    <name type="scientific">Arachis duranensis</name>
    <name type="common">Wild peanut</name>
    <dbReference type="NCBI Taxonomy" id="130453"/>
    <lineage>
        <taxon>Eukaryota</taxon>
        <taxon>Viridiplantae</taxon>
        <taxon>Streptophyta</taxon>
        <taxon>Embryophyta</taxon>
        <taxon>Tracheophyta</taxon>
        <taxon>Spermatophyta</taxon>
        <taxon>Magnoliopsida</taxon>
        <taxon>eudicotyledons</taxon>
        <taxon>Gunneridae</taxon>
        <taxon>Pentapetalae</taxon>
        <taxon>rosids</taxon>
        <taxon>fabids</taxon>
        <taxon>Fabales</taxon>
        <taxon>Fabaceae</taxon>
        <taxon>Papilionoideae</taxon>
        <taxon>50 kb inversion clade</taxon>
        <taxon>dalbergioids sensu lato</taxon>
        <taxon>Dalbergieae</taxon>
        <taxon>Pterocarpus clade</taxon>
        <taxon>Arachis</taxon>
    </lineage>
</organism>
<dbReference type="RefSeq" id="XP_020997451.1">
    <property type="nucleotide sequence ID" value="XM_021141792.2"/>
</dbReference>
<feature type="compositionally biased region" description="Basic residues" evidence="1">
    <location>
        <begin position="51"/>
        <end position="63"/>
    </location>
</feature>
<keyword evidence="2" id="KW-0472">Membrane</keyword>
<evidence type="ECO:0000313" key="3">
    <source>
        <dbReference type="Proteomes" id="UP000515211"/>
    </source>
</evidence>
<evidence type="ECO:0000256" key="2">
    <source>
        <dbReference type="SAM" id="Phobius"/>
    </source>
</evidence>
<dbReference type="InterPro" id="IPR033249">
    <property type="entry name" value="CLE_plant"/>
</dbReference>
<keyword evidence="2" id="KW-0812">Transmembrane</keyword>
<evidence type="ECO:0000313" key="4">
    <source>
        <dbReference type="RefSeq" id="XP_020997451.1"/>
    </source>
</evidence>
<reference evidence="4" key="2">
    <citation type="submission" date="2025-08" db="UniProtKB">
        <authorList>
            <consortium name="RefSeq"/>
        </authorList>
    </citation>
    <scope>IDENTIFICATION</scope>
    <source>
        <tissue evidence="4">Whole plant</tissue>
    </source>
</reference>
<feature type="region of interest" description="Disordered" evidence="1">
    <location>
        <begin position="45"/>
        <end position="78"/>
    </location>
</feature>
<dbReference type="Proteomes" id="UP000515211">
    <property type="component" value="Chromosome 4"/>
</dbReference>
<dbReference type="PANTHER" id="PTHR34545">
    <property type="entry name" value="CLAVATA3/ESR (CLE)-RELATED PROTEIN 22"/>
    <property type="match status" value="1"/>
</dbReference>
<accession>A0A6P5NNQ1</accession>
<sequence length="132" mass="15212">MIVFREREKTRRFSSPSRVAIFFFWVILVFSLVTFFLSIHNESAAAVQNRSRNRSRSRSRHSIKPSSPPSLPPQLQGSLRDHSFSRVLFHAPLSSFTTTVMKTKNGYSQQHSSVVYEDDKRIIHTGPNPLHN</sequence>
<reference evidence="3" key="1">
    <citation type="journal article" date="2016" name="Nat. Genet.">
        <title>The genome sequences of Arachis duranensis and Arachis ipaensis, the diploid ancestors of cultivated peanut.</title>
        <authorList>
            <person name="Bertioli D.J."/>
            <person name="Cannon S.B."/>
            <person name="Froenicke L."/>
            <person name="Huang G."/>
            <person name="Farmer A.D."/>
            <person name="Cannon E.K."/>
            <person name="Liu X."/>
            <person name="Gao D."/>
            <person name="Clevenger J."/>
            <person name="Dash S."/>
            <person name="Ren L."/>
            <person name="Moretzsohn M.C."/>
            <person name="Shirasawa K."/>
            <person name="Huang W."/>
            <person name="Vidigal B."/>
            <person name="Abernathy B."/>
            <person name="Chu Y."/>
            <person name="Niederhuth C.E."/>
            <person name="Umale P."/>
            <person name="Araujo A.C."/>
            <person name="Kozik A."/>
            <person name="Kim K.D."/>
            <person name="Burow M.D."/>
            <person name="Varshney R.K."/>
            <person name="Wang X."/>
            <person name="Zhang X."/>
            <person name="Barkley N."/>
            <person name="Guimaraes P.M."/>
            <person name="Isobe S."/>
            <person name="Guo B."/>
            <person name="Liao B."/>
            <person name="Stalker H.T."/>
            <person name="Schmitz R.J."/>
            <person name="Scheffler B.E."/>
            <person name="Leal-Bertioli S.C."/>
            <person name="Xun X."/>
            <person name="Jackson S.A."/>
            <person name="Michelmore R."/>
            <person name="Ozias-Akins P."/>
        </authorList>
    </citation>
    <scope>NUCLEOTIDE SEQUENCE [LARGE SCALE GENOMIC DNA]</scope>
    <source>
        <strain evidence="3">cv. V14167</strain>
    </source>
</reference>
<evidence type="ECO:0000256" key="1">
    <source>
        <dbReference type="SAM" id="MobiDB-lite"/>
    </source>
</evidence>
<gene>
    <name evidence="4" type="primary">LOC110280698</name>
</gene>
<feature type="transmembrane region" description="Helical" evidence="2">
    <location>
        <begin position="20"/>
        <end position="39"/>
    </location>
</feature>
<dbReference type="AlphaFoldDB" id="A0A6P5NNQ1"/>
<name>A0A6P5NNQ1_ARADU</name>
<keyword evidence="2" id="KW-1133">Transmembrane helix</keyword>
<dbReference type="GeneID" id="110280698"/>
<dbReference type="GO" id="GO:0048731">
    <property type="term" value="P:system development"/>
    <property type="evidence" value="ECO:0007669"/>
    <property type="project" value="InterPro"/>
</dbReference>